<dbReference type="GO" id="GO:0031177">
    <property type="term" value="F:phosphopantetheine binding"/>
    <property type="evidence" value="ECO:0007669"/>
    <property type="project" value="InterPro"/>
</dbReference>
<dbReference type="OrthoDB" id="5476914at2"/>
<dbReference type="Gene3D" id="3.30.559.30">
    <property type="entry name" value="Nonribosomal peptide synthetase, condensation domain"/>
    <property type="match status" value="1"/>
</dbReference>
<organism evidence="6 7">
    <name type="scientific">Micromonospora peucetia</name>
    <dbReference type="NCBI Taxonomy" id="47871"/>
    <lineage>
        <taxon>Bacteria</taxon>
        <taxon>Bacillati</taxon>
        <taxon>Actinomycetota</taxon>
        <taxon>Actinomycetes</taxon>
        <taxon>Micromonosporales</taxon>
        <taxon>Micromonosporaceae</taxon>
        <taxon>Micromonospora</taxon>
    </lineage>
</organism>
<dbReference type="CDD" id="cd05930">
    <property type="entry name" value="A_NRPS"/>
    <property type="match status" value="1"/>
</dbReference>
<dbReference type="InterPro" id="IPR036736">
    <property type="entry name" value="ACP-like_sf"/>
</dbReference>
<dbReference type="InterPro" id="IPR009081">
    <property type="entry name" value="PP-bd_ACP"/>
</dbReference>
<dbReference type="SUPFAM" id="SSF56801">
    <property type="entry name" value="Acetyl-CoA synthetase-like"/>
    <property type="match status" value="2"/>
</dbReference>
<dbReference type="Gene3D" id="1.10.1200.10">
    <property type="entry name" value="ACP-like"/>
    <property type="match status" value="2"/>
</dbReference>
<dbReference type="NCBIfam" id="TIGR01733">
    <property type="entry name" value="AA-adenyl-dom"/>
    <property type="match status" value="1"/>
</dbReference>
<feature type="domain" description="Carrier" evidence="5">
    <location>
        <begin position="1541"/>
        <end position="1614"/>
    </location>
</feature>
<evidence type="ECO:0000313" key="7">
    <source>
        <dbReference type="Proteomes" id="UP000199343"/>
    </source>
</evidence>
<dbReference type="PANTHER" id="PTHR45527">
    <property type="entry name" value="NONRIBOSOMAL PEPTIDE SYNTHETASE"/>
    <property type="match status" value="1"/>
</dbReference>
<evidence type="ECO:0000256" key="1">
    <source>
        <dbReference type="ARBA" id="ARBA00001957"/>
    </source>
</evidence>
<evidence type="ECO:0000256" key="2">
    <source>
        <dbReference type="ARBA" id="ARBA00022450"/>
    </source>
</evidence>
<evidence type="ECO:0000259" key="5">
    <source>
        <dbReference type="PROSITE" id="PS50075"/>
    </source>
</evidence>
<sequence>MSPADEETLTSPADEEPFPSPADVGLFSLISAAGRRDPELAAIRSGDESVSYARLLTTASWLAGRLRAAGVGPGDVVAVCAGRSTEYLLGLLAALAADAVFLPIDPDTPPGRVAAVLGEAAPAAVLRVPTFPLPATTTPVIDLDWAAAPADVPVARPMAHGDDPAYLIYTSGSTGTPKGVLCHHRGISNLLTDFATRQPLAPGAVGTMWSSVGFDASVYEIFSVLLAGGTLLVVPDDVRLEPAAMFALMARHAVATAYLPPAILPSLRAWVDAHPGALTLRRLMVGVEPIPERLLHGIAAAVPGLKIVNAYGPTEAHVIATAYDITGDGPEPDDGRTPIGMAVRGVTTHVLDPDGRPVVAGQVGELWVGGVQVALGYHRRPELTRERFVPDPFDTARSARLYRTGDLVRRRSDGNLVYCGRVDRQIKLRGFRVEPAEVEAVLERHPGVAGAVVVQPESAAETLCAYVTGAGTTESLLAHARELLPDYMVPNWVVFVAEFPLTANEKLDRAALARRSPPIAPTGDNAPQTPTEAALARLWAEVLGVETIDVAADFTALGGHSLAAVRLGGRIRRDFGVALTVADVYRHRTVSAVAAAIDAQATTAPTPGAARPSRRIGPLSTAQQALLLLHRLYPNCQAYTLAALHRLTGDLDVAVLSAALDLLVERHSALRTVITTVADRDVLRVVDHEPIDLLLVTVSEAELTTRCEAEVAAADFDLAGGRLFRAVLFRTGPDQHALLLLAHHIITDGWSFTVIQRDLGLAYEAVQAGRPPAWEPLPAQFIDLAAEQQAAGYQETVTAELDFWRRELASIPEPLRLPVQRLRPARPRFRGGRVTAPVPASTMDAVRELARALHTTVFAVLVTCVQVIVARYSGRHEFLLGMPVAGRDDLRAEDLVGFFNNSLPLRCEVADDATVAELTAATHERLMAALAHPHVPFDVLVREVNAPRTPGANPLFQMWCNMLSYPPAPLRLPGCVVEPLPVPLAGALFDLSWYFVEDGAGLNIEVVYDAELFEADHAQAMADHLCTLLPLAASVPDGAISDLDFGVHDPGRTPRHFIVPGPRVVERFRQAVSRRGAAPAIGDAYSYAELDAAVTDLAAGWRGKGPVGIVAGRTPALPVGVLAALTAGVPFVLLDASQPFARLRRMIAQAQVGQWWDATDGQYPELVGQLSGCDRGTGADVADGTAYVAFTSGTTGAPAAIAAGEEPLQAFLEWYVPQFALTASDRFVLLSGIGHDPLLRDVLTPLSIGARLFVPPPVASESQVAMVRWLAGIEPTVLHLTPALGRLLSAAAIVEGVTLPSVRLVGFGGAAMTPAGTADARALFPQARLMSYYGTTETPQVVSVADLGAGVGVGSGGPTAQVSVATPSGGPAPVNGTGEIVVRGPYLALGYLGDPARTARQFLLRDGVREYRTGDLGHTRPDGSVVITGRADRQITVNGLRVEPAELELVAREHSLVRDCVVTTAVRSSSTEVVAFVEGDPGALPSDAVIRHFAQRLPDTMVPSRVVVMPAIPLTPNGKPDLARLAEIAKTVTTTPTASAKGTDALVATITQVWSTVLGMRPAGPEVNFFDCGGTSAGLLKVQTELSRRLSREVALLDLFRYPTIAGLAAALAS</sequence>
<gene>
    <name evidence="6" type="ORF">GA0070608_1383</name>
</gene>
<dbReference type="InterPro" id="IPR023213">
    <property type="entry name" value="CAT-like_dom_sf"/>
</dbReference>
<keyword evidence="2" id="KW-0596">Phosphopantetheine</keyword>
<dbReference type="InterPro" id="IPR001242">
    <property type="entry name" value="Condensation_dom"/>
</dbReference>
<dbReference type="PROSITE" id="PS00012">
    <property type="entry name" value="PHOSPHOPANTETHEINE"/>
    <property type="match status" value="1"/>
</dbReference>
<dbReference type="GO" id="GO:0043041">
    <property type="term" value="P:amino acid activation for nonribosomal peptide biosynthetic process"/>
    <property type="evidence" value="ECO:0007669"/>
    <property type="project" value="TreeGrafter"/>
</dbReference>
<dbReference type="InterPro" id="IPR042099">
    <property type="entry name" value="ANL_N_sf"/>
</dbReference>
<name>A0A1C6ULC1_9ACTN</name>
<dbReference type="Pfam" id="PF13193">
    <property type="entry name" value="AMP-binding_C"/>
    <property type="match status" value="2"/>
</dbReference>
<dbReference type="GO" id="GO:0005737">
    <property type="term" value="C:cytoplasm"/>
    <property type="evidence" value="ECO:0007669"/>
    <property type="project" value="TreeGrafter"/>
</dbReference>
<evidence type="ECO:0000256" key="3">
    <source>
        <dbReference type="ARBA" id="ARBA00022553"/>
    </source>
</evidence>
<dbReference type="InterPro" id="IPR045851">
    <property type="entry name" value="AMP-bd_C_sf"/>
</dbReference>
<proteinExistence type="predicted"/>
<dbReference type="GO" id="GO:0008610">
    <property type="term" value="P:lipid biosynthetic process"/>
    <property type="evidence" value="ECO:0007669"/>
    <property type="project" value="UniProtKB-ARBA"/>
</dbReference>
<dbReference type="GO" id="GO:0003824">
    <property type="term" value="F:catalytic activity"/>
    <property type="evidence" value="ECO:0007669"/>
    <property type="project" value="InterPro"/>
</dbReference>
<evidence type="ECO:0000256" key="4">
    <source>
        <dbReference type="SAM" id="MobiDB-lite"/>
    </source>
</evidence>
<dbReference type="PANTHER" id="PTHR45527:SF1">
    <property type="entry name" value="FATTY ACID SYNTHASE"/>
    <property type="match status" value="1"/>
</dbReference>
<dbReference type="SUPFAM" id="SSF47336">
    <property type="entry name" value="ACP-like"/>
    <property type="match status" value="2"/>
</dbReference>
<dbReference type="InterPro" id="IPR020806">
    <property type="entry name" value="PKS_PP-bd"/>
</dbReference>
<evidence type="ECO:0000313" key="6">
    <source>
        <dbReference type="EMBL" id="SCL54761.1"/>
    </source>
</evidence>
<dbReference type="GO" id="GO:0044550">
    <property type="term" value="P:secondary metabolite biosynthetic process"/>
    <property type="evidence" value="ECO:0007669"/>
    <property type="project" value="TreeGrafter"/>
</dbReference>
<dbReference type="Pfam" id="PF00501">
    <property type="entry name" value="AMP-binding"/>
    <property type="match status" value="2"/>
</dbReference>
<dbReference type="GO" id="GO:0072330">
    <property type="term" value="P:monocarboxylic acid biosynthetic process"/>
    <property type="evidence" value="ECO:0007669"/>
    <property type="project" value="UniProtKB-ARBA"/>
</dbReference>
<dbReference type="STRING" id="47871.GA0070608_1383"/>
<comment type="cofactor">
    <cofactor evidence="1">
        <name>pantetheine 4'-phosphate</name>
        <dbReference type="ChEBI" id="CHEBI:47942"/>
    </cofactor>
</comment>
<dbReference type="InterPro" id="IPR006162">
    <property type="entry name" value="Ppantetheine_attach_site"/>
</dbReference>
<dbReference type="SUPFAM" id="SSF52777">
    <property type="entry name" value="CoA-dependent acyltransferases"/>
    <property type="match status" value="2"/>
</dbReference>
<dbReference type="Gene3D" id="3.40.50.12780">
    <property type="entry name" value="N-terminal domain of ligase-like"/>
    <property type="match status" value="2"/>
</dbReference>
<dbReference type="PROSITE" id="PS00455">
    <property type="entry name" value="AMP_BINDING"/>
    <property type="match status" value="1"/>
</dbReference>
<dbReference type="Gene3D" id="3.30.300.30">
    <property type="match status" value="2"/>
</dbReference>
<accession>A0A1C6ULC1</accession>
<dbReference type="Pfam" id="PF00668">
    <property type="entry name" value="Condensation"/>
    <property type="match status" value="1"/>
</dbReference>
<dbReference type="CDD" id="cd19531">
    <property type="entry name" value="LCL_NRPS-like"/>
    <property type="match status" value="1"/>
</dbReference>
<dbReference type="SMART" id="SM00823">
    <property type="entry name" value="PKS_PP"/>
    <property type="match status" value="2"/>
</dbReference>
<dbReference type="Gene3D" id="3.30.559.10">
    <property type="entry name" value="Chloramphenicol acetyltransferase-like domain"/>
    <property type="match status" value="1"/>
</dbReference>
<dbReference type="PROSITE" id="PS50075">
    <property type="entry name" value="CARRIER"/>
    <property type="match status" value="2"/>
</dbReference>
<dbReference type="InterPro" id="IPR020845">
    <property type="entry name" value="AMP-binding_CS"/>
</dbReference>
<dbReference type="InterPro" id="IPR025110">
    <property type="entry name" value="AMP-bd_C"/>
</dbReference>
<dbReference type="RefSeq" id="WP_091623564.1">
    <property type="nucleotide sequence ID" value="NZ_FMIC01000002.1"/>
</dbReference>
<protein>
    <submittedName>
        <fullName evidence="6">Amino acid adenylation domain-containing protein</fullName>
    </submittedName>
</protein>
<dbReference type="InterPro" id="IPR000873">
    <property type="entry name" value="AMP-dep_synth/lig_dom"/>
</dbReference>
<dbReference type="InterPro" id="IPR010071">
    <property type="entry name" value="AA_adenyl_dom"/>
</dbReference>
<feature type="domain" description="Carrier" evidence="5">
    <location>
        <begin position="526"/>
        <end position="601"/>
    </location>
</feature>
<dbReference type="FunFam" id="1.10.1200.10:FF:000016">
    <property type="entry name" value="Non-ribosomal peptide synthase"/>
    <property type="match status" value="1"/>
</dbReference>
<feature type="compositionally biased region" description="Acidic residues" evidence="4">
    <location>
        <begin position="1"/>
        <end position="17"/>
    </location>
</feature>
<reference evidence="6 7" key="1">
    <citation type="submission" date="2016-06" db="EMBL/GenBank/DDBJ databases">
        <authorList>
            <person name="Kjaerup R.B."/>
            <person name="Dalgaard T.S."/>
            <person name="Juul-Madsen H.R."/>
        </authorList>
    </citation>
    <scope>NUCLEOTIDE SEQUENCE [LARGE SCALE GENOMIC DNA]</scope>
    <source>
        <strain evidence="6 7">DSM 43363</strain>
    </source>
</reference>
<dbReference type="Pfam" id="PF00550">
    <property type="entry name" value="PP-binding"/>
    <property type="match status" value="2"/>
</dbReference>
<feature type="region of interest" description="Disordered" evidence="4">
    <location>
        <begin position="1"/>
        <end position="21"/>
    </location>
</feature>
<keyword evidence="3" id="KW-0597">Phosphoprotein</keyword>
<dbReference type="Proteomes" id="UP000199343">
    <property type="component" value="Unassembled WGS sequence"/>
</dbReference>
<dbReference type="EMBL" id="FMIC01000002">
    <property type="protein sequence ID" value="SCL54761.1"/>
    <property type="molecule type" value="Genomic_DNA"/>
</dbReference>